<keyword evidence="2" id="KW-0378">Hydrolase</keyword>
<dbReference type="InterPro" id="IPR030392">
    <property type="entry name" value="S74_ICA"/>
</dbReference>
<dbReference type="Proteomes" id="UP001174932">
    <property type="component" value="Unassembled WGS sequence"/>
</dbReference>
<proteinExistence type="predicted"/>
<dbReference type="Gene3D" id="3.40.50.1110">
    <property type="entry name" value="SGNH hydrolase"/>
    <property type="match status" value="1"/>
</dbReference>
<dbReference type="EC" id="3.1.-.-" evidence="2"/>
<evidence type="ECO:0000313" key="3">
    <source>
        <dbReference type="Proteomes" id="UP001174932"/>
    </source>
</evidence>
<keyword evidence="3" id="KW-1185">Reference proteome</keyword>
<dbReference type="GO" id="GO:0016787">
    <property type="term" value="F:hydrolase activity"/>
    <property type="evidence" value="ECO:0007669"/>
    <property type="project" value="UniProtKB-KW"/>
</dbReference>
<dbReference type="SUPFAM" id="SSF52266">
    <property type="entry name" value="SGNH hydrolase"/>
    <property type="match status" value="1"/>
</dbReference>
<dbReference type="PROSITE" id="PS51688">
    <property type="entry name" value="ICA"/>
    <property type="match status" value="1"/>
</dbReference>
<name>A0ABT8YTD9_9HYPH</name>
<comment type="caution">
    <text evidence="2">The sequence shown here is derived from an EMBL/GenBank/DDBJ whole genome shotgun (WGS) entry which is preliminary data.</text>
</comment>
<dbReference type="RefSeq" id="WP_304378931.1">
    <property type="nucleotide sequence ID" value="NZ_JAUOZU010000024.1"/>
</dbReference>
<evidence type="ECO:0000313" key="2">
    <source>
        <dbReference type="EMBL" id="MDO6967001.1"/>
    </source>
</evidence>
<sequence>MGSVTDAFNEIYRDFVTDGVGSSGEHEPRKADIRTIGSTIESYVAANGGGGSGSSLQYKDAVRVFVTTNVNVSTGLENGDTLDGVTLATGDRVALGGQTNAAQNSVWVVVASGAASRASDMTASGHDLATVYVLEGTNAGKRVTYVPRTDGTIVIGTTEFDAVVTAKEDSTVTIQQVIGANSTPATGTDTSNDVVRVWGAAVTYDGFINRFRIFANADGEVRLRRFTKSGDTFTQVGGDISLSVVAGLNTFTRSSGALPLIEVNAGEYLGVYNRNGSALAYKTETGIGWYSGDGNVTTFTDSTLSTAQTLQCDFRIEQKPDNIFDEKLDDLDSLIGRGQQTIGLGRGLTPDTASGWVAKNTFIFRNPVIKSGRVQQMRIGCSSAGTFYFKRFTKSGDTFTQVGSDIPIQIGNGDIILNDADLPYIEVNAGEYLGFYRGNAGIVFNSDAAYASDPWYAASPAGNVSTLTDADTTSSFIQMRIHVQMGGISGVNKRLDLIEDSLSSEVRVEEYYNETVISASLVEDGLVAAVNVTTNRDGTEATYSNSVTFTAASVGTIRYDLLYLDGQAGTFGIIAGTERANDPTYFAAANTNSKYIPIFRVRVTDTALVALPLWRLADGVDRSVQNQVMLDRARNRGLLRRFRDKVARGEAVRIVGFGDSITAIQNADPSASTPNGVNRDVATKTDGYLTPKYGSDVLSAQTLYTSSTLGRGNDGGGSIHTRIGFNWSLVADLEARGYVLGSTLFYDNFGRGGKSSADAVSGGVATSWTTDAAALAGDLVVVALGMNERGDSATEARMAVVIDTFLAAGSDVVVMGVPRPRSGTLADWQYTNRVLARVAAYKGVAFINPASIADDRFIQALGFTSADICESNGSNHPGIRELARYGEQLVAHVLGEIDTYVPQKRTMRTDLNLFVDPADRTKQLEFIISGFSTATKRQYTFPNASGILGDLTSTQTFFNKTLPDNSTYFRDNSDLTKFGQFELSGISTSTTRILTWPNANGTIMTRENAETISALKTHSLNTATTSSDYLLFRPTDYAVGKPGLAVNKSSTATVWNISLWDGASTAGTINFGSSAFSAAGAYNTTTASAANVNVASDGTLARSTSSEKYKIDIEPMADEWADKALELTPIWYRSTCEGDNKDWSWWGLSAEAVAEVDARLVHWKTHDVVPVLVEKEVPREERYVEQEPCTIRLPSINEDGEEIEVEVESTRNVLKTRTITETVEVVEMQTIALEQPEPEGVAYERLVCHLLSIVKRQNEQIANLTTRLDAIGA</sequence>
<protein>
    <submittedName>
        <fullName evidence="2">SGNH/GDSL hydrolase family protein</fullName>
        <ecNumber evidence="2">3.1.-.-</ecNumber>
    </submittedName>
</protein>
<reference evidence="2" key="2">
    <citation type="submission" date="2023-07" db="EMBL/GenBank/DDBJ databases">
        <authorList>
            <person name="Shen H."/>
        </authorList>
    </citation>
    <scope>NUCLEOTIDE SEQUENCE</scope>
    <source>
        <strain evidence="2">TNR-22</strain>
    </source>
</reference>
<dbReference type="InterPro" id="IPR036514">
    <property type="entry name" value="SGNH_hydro_sf"/>
</dbReference>
<feature type="domain" description="Peptidase S74" evidence="1">
    <location>
        <begin position="1105"/>
        <end position="1268"/>
    </location>
</feature>
<reference evidence="2" key="1">
    <citation type="journal article" date="2015" name="Int. J. Syst. Evol. Microbiol.">
        <title>Rhizobium alvei sp. nov., isolated from a freshwater river.</title>
        <authorList>
            <person name="Sheu S.Y."/>
            <person name="Huang H.W."/>
            <person name="Young C.C."/>
            <person name="Chen W.M."/>
        </authorList>
    </citation>
    <scope>NUCLEOTIDE SEQUENCE</scope>
    <source>
        <strain evidence="2">TNR-22</strain>
    </source>
</reference>
<organism evidence="2 3">
    <name type="scientific">Rhizobium alvei</name>
    <dbReference type="NCBI Taxonomy" id="1132659"/>
    <lineage>
        <taxon>Bacteria</taxon>
        <taxon>Pseudomonadati</taxon>
        <taxon>Pseudomonadota</taxon>
        <taxon>Alphaproteobacteria</taxon>
        <taxon>Hyphomicrobiales</taxon>
        <taxon>Rhizobiaceae</taxon>
        <taxon>Rhizobium/Agrobacterium group</taxon>
        <taxon>Rhizobium</taxon>
    </lineage>
</organism>
<accession>A0ABT8YTD9</accession>
<evidence type="ECO:0000259" key="1">
    <source>
        <dbReference type="PROSITE" id="PS51688"/>
    </source>
</evidence>
<gene>
    <name evidence="2" type="ORF">Q4481_23850</name>
</gene>
<dbReference type="EMBL" id="JAUOZU010000024">
    <property type="protein sequence ID" value="MDO6967001.1"/>
    <property type="molecule type" value="Genomic_DNA"/>
</dbReference>